<gene>
    <name evidence="2" type="ORF">B0H16DRAFT_238530</name>
</gene>
<keyword evidence="3" id="KW-1185">Reference proteome</keyword>
<feature type="compositionally biased region" description="Basic and acidic residues" evidence="1">
    <location>
        <begin position="73"/>
        <end position="89"/>
    </location>
</feature>
<evidence type="ECO:0000313" key="2">
    <source>
        <dbReference type="EMBL" id="KAJ7770074.1"/>
    </source>
</evidence>
<accession>A0AAD7JR31</accession>
<comment type="caution">
    <text evidence="2">The sequence shown here is derived from an EMBL/GenBank/DDBJ whole genome shotgun (WGS) entry which is preliminary data.</text>
</comment>
<dbReference type="EMBL" id="JARKIB010000017">
    <property type="protein sequence ID" value="KAJ7770074.1"/>
    <property type="molecule type" value="Genomic_DNA"/>
</dbReference>
<feature type="compositionally biased region" description="Pro residues" evidence="1">
    <location>
        <begin position="33"/>
        <end position="59"/>
    </location>
</feature>
<evidence type="ECO:0000256" key="1">
    <source>
        <dbReference type="SAM" id="MobiDB-lite"/>
    </source>
</evidence>
<reference evidence="2" key="1">
    <citation type="submission" date="2023-03" db="EMBL/GenBank/DDBJ databases">
        <title>Massive genome expansion in bonnet fungi (Mycena s.s.) driven by repeated elements and novel gene families across ecological guilds.</title>
        <authorList>
            <consortium name="Lawrence Berkeley National Laboratory"/>
            <person name="Harder C.B."/>
            <person name="Miyauchi S."/>
            <person name="Viragh M."/>
            <person name="Kuo A."/>
            <person name="Thoen E."/>
            <person name="Andreopoulos B."/>
            <person name="Lu D."/>
            <person name="Skrede I."/>
            <person name="Drula E."/>
            <person name="Henrissat B."/>
            <person name="Morin E."/>
            <person name="Kohler A."/>
            <person name="Barry K."/>
            <person name="LaButti K."/>
            <person name="Morin E."/>
            <person name="Salamov A."/>
            <person name="Lipzen A."/>
            <person name="Mereny Z."/>
            <person name="Hegedus B."/>
            <person name="Baldrian P."/>
            <person name="Stursova M."/>
            <person name="Weitz H."/>
            <person name="Taylor A."/>
            <person name="Grigoriev I.V."/>
            <person name="Nagy L.G."/>
            <person name="Martin F."/>
            <person name="Kauserud H."/>
        </authorList>
    </citation>
    <scope>NUCLEOTIDE SEQUENCE</scope>
    <source>
        <strain evidence="2">CBHHK182m</strain>
    </source>
</reference>
<organism evidence="2 3">
    <name type="scientific">Mycena metata</name>
    <dbReference type="NCBI Taxonomy" id="1033252"/>
    <lineage>
        <taxon>Eukaryota</taxon>
        <taxon>Fungi</taxon>
        <taxon>Dikarya</taxon>
        <taxon>Basidiomycota</taxon>
        <taxon>Agaricomycotina</taxon>
        <taxon>Agaricomycetes</taxon>
        <taxon>Agaricomycetidae</taxon>
        <taxon>Agaricales</taxon>
        <taxon>Marasmiineae</taxon>
        <taxon>Mycenaceae</taxon>
        <taxon>Mycena</taxon>
    </lineage>
</organism>
<feature type="region of interest" description="Disordered" evidence="1">
    <location>
        <begin position="1"/>
        <end position="105"/>
    </location>
</feature>
<dbReference type="Proteomes" id="UP001215598">
    <property type="component" value="Unassembled WGS sequence"/>
</dbReference>
<dbReference type="AlphaFoldDB" id="A0AAD7JR31"/>
<protein>
    <submittedName>
        <fullName evidence="2">Uncharacterized protein</fullName>
    </submittedName>
</protein>
<evidence type="ECO:0000313" key="3">
    <source>
        <dbReference type="Proteomes" id="UP001215598"/>
    </source>
</evidence>
<name>A0AAD7JR31_9AGAR</name>
<proteinExistence type="predicted"/>
<sequence>MSDPAKQHKRDKLKDTGHKVASKIKKWAGITPKPTPTPSPQPSRSPTPAPYNGEGPPPGATAINPESTPSRVDNGEDSSKGGDTVKTDTPDTAQSKPDPDWQAWKIDDKSISQLRDWGTGQENSKWRKLADKIDHCLNSKTSEALQEFIPDSPFPAKTLVKALKRCTSLLRMLSSISVLLSRLPVRNRLRRSTWSRFVRR</sequence>